<feature type="transmembrane region" description="Helical" evidence="1">
    <location>
        <begin position="7"/>
        <end position="32"/>
    </location>
</feature>
<comment type="caution">
    <text evidence="3">The sequence shown here is derived from an EMBL/GenBank/DDBJ whole genome shotgun (WGS) entry which is preliminary data.</text>
</comment>
<feature type="domain" description="DUF6868" evidence="2">
    <location>
        <begin position="3"/>
        <end position="80"/>
    </location>
</feature>
<organism evidence="3 4">
    <name type="scientific">Aliivibrio logei</name>
    <name type="common">Vibrio logei</name>
    <dbReference type="NCBI Taxonomy" id="688"/>
    <lineage>
        <taxon>Bacteria</taxon>
        <taxon>Pseudomonadati</taxon>
        <taxon>Pseudomonadota</taxon>
        <taxon>Gammaproteobacteria</taxon>
        <taxon>Vibrionales</taxon>
        <taxon>Vibrionaceae</taxon>
        <taxon>Aliivibrio</taxon>
    </lineage>
</organism>
<dbReference type="AlphaFoldDB" id="A0A1B9P053"/>
<name>A0A1B9P053_ALILO</name>
<protein>
    <recommendedName>
        <fullName evidence="2">DUF6868 domain-containing protein</fullName>
    </recommendedName>
</protein>
<evidence type="ECO:0000259" key="2">
    <source>
        <dbReference type="Pfam" id="PF21742"/>
    </source>
</evidence>
<evidence type="ECO:0000313" key="3">
    <source>
        <dbReference type="EMBL" id="OCH21747.1"/>
    </source>
</evidence>
<dbReference type="Pfam" id="PF21742">
    <property type="entry name" value="DUF6868"/>
    <property type="match status" value="1"/>
</dbReference>
<dbReference type="InterPro" id="IPR049220">
    <property type="entry name" value="DUF6868"/>
</dbReference>
<evidence type="ECO:0000313" key="4">
    <source>
        <dbReference type="Proteomes" id="UP000093523"/>
    </source>
</evidence>
<keyword evidence="1" id="KW-1133">Transmembrane helix</keyword>
<dbReference type="EMBL" id="MAJU01000008">
    <property type="protein sequence ID" value="OCH21747.1"/>
    <property type="molecule type" value="Genomic_DNA"/>
</dbReference>
<dbReference type="STRING" id="688.A6E04_07740"/>
<gene>
    <name evidence="3" type="ORF">A6E04_07740</name>
</gene>
<accession>A0A1B9P053</accession>
<evidence type="ECO:0000256" key="1">
    <source>
        <dbReference type="SAM" id="Phobius"/>
    </source>
</evidence>
<proteinExistence type="predicted"/>
<keyword evidence="1" id="KW-0472">Membrane</keyword>
<dbReference type="Proteomes" id="UP000093523">
    <property type="component" value="Unassembled WGS sequence"/>
</dbReference>
<keyword evidence="1" id="KW-0812">Transmembrane</keyword>
<feature type="transmembrane region" description="Helical" evidence="1">
    <location>
        <begin position="58"/>
        <end position="77"/>
    </location>
</feature>
<reference evidence="3 4" key="1">
    <citation type="submission" date="2016-06" db="EMBL/GenBank/DDBJ databases">
        <authorList>
            <person name="Kjaerup R.B."/>
            <person name="Dalgaard T.S."/>
            <person name="Juul-Madsen H.R."/>
        </authorList>
    </citation>
    <scope>NUCLEOTIDE SEQUENCE [LARGE SCALE GENOMIC DNA]</scope>
    <source>
        <strain evidence="3 4">1S159</strain>
    </source>
</reference>
<sequence>MTNINDITVFFGWCSVINMGFLVFAVLFLTLFNDFIINVHSKILGISSSELPSLYFKYLANYKIGILIFNLVPYIALKLMV</sequence>
<dbReference type="RefSeq" id="WP_023603290.1">
    <property type="nucleotide sequence ID" value="NZ_CAWMPN010000008.1"/>
</dbReference>
<dbReference type="OrthoDB" id="5918912at2"/>